<dbReference type="Gene3D" id="1.10.10.10">
    <property type="entry name" value="Winged helix-like DNA-binding domain superfamily/Winged helix DNA-binding domain"/>
    <property type="match status" value="1"/>
</dbReference>
<gene>
    <name evidence="2" type="ORF">NH14_000555</name>
</gene>
<keyword evidence="3" id="KW-1185">Reference proteome</keyword>
<comment type="caution">
    <text evidence="2">The sequence shown here is derived from an EMBL/GenBank/DDBJ whole genome shotgun (WGS) entry which is preliminary data.</text>
</comment>
<reference evidence="2" key="2">
    <citation type="submission" date="2020-04" db="EMBL/GenBank/DDBJ databases">
        <authorList>
            <person name="Alexandrino P."/>
            <person name="Mendonca T."/>
            <person name="Guaman L."/>
            <person name="Cherix J."/>
            <person name="Lozano-Sakalauskas G."/>
            <person name="Fujita A."/>
            <person name="Filho E.R."/>
            <person name="Long P."/>
            <person name="Padilla G."/>
            <person name="Taciro M.K."/>
            <person name="Gomez J.G."/>
            <person name="Silva L.F."/>
            <person name="Torres M."/>
        </authorList>
    </citation>
    <scope>NUCLEOTIDE SEQUENCE</scope>
    <source>
        <strain evidence="2">LMG 19450</strain>
    </source>
</reference>
<name>A0A8T6Z469_9BURK</name>
<proteinExistence type="predicted"/>
<dbReference type="EMBL" id="JTDB02000001">
    <property type="protein sequence ID" value="NLP59661.1"/>
    <property type="molecule type" value="Genomic_DNA"/>
</dbReference>
<organism evidence="2 3">
    <name type="scientific">Paraburkholderia sacchari</name>
    <dbReference type="NCBI Taxonomy" id="159450"/>
    <lineage>
        <taxon>Bacteria</taxon>
        <taxon>Pseudomonadati</taxon>
        <taxon>Pseudomonadota</taxon>
        <taxon>Betaproteobacteria</taxon>
        <taxon>Burkholderiales</taxon>
        <taxon>Burkholderiaceae</taxon>
        <taxon>Paraburkholderia</taxon>
    </lineage>
</organism>
<feature type="region of interest" description="Disordered" evidence="1">
    <location>
        <begin position="1"/>
        <end position="20"/>
    </location>
</feature>
<sequence length="102" mass="10670">MNDASDEGDERGKESGDEIDPALVAILEQLWRAHCETPGRAWSLAKLSKQAGVPMSGLRRHLTGLVDGGLVVTTLSEDGTGSASLSEDGRAFCAEVFGAAEP</sequence>
<dbReference type="Proteomes" id="UP000030460">
    <property type="component" value="Unassembled WGS sequence"/>
</dbReference>
<reference evidence="2" key="1">
    <citation type="journal article" date="2015" name="Genome Announc.">
        <title>Draft Genome Sequence of the Polyhydroxyalkanoate-Producing Bacterium Burkholderia sacchari LMG 19450 Isolated from Brazilian Sugarcane Plantation Soil.</title>
        <authorList>
            <person name="Alexandrino P.M."/>
            <person name="Mendonca T.T."/>
            <person name="Guaman Bautista L.P."/>
            <person name="Cherix J."/>
            <person name="Lozano-Sakalauskas G.C."/>
            <person name="Fujita A."/>
            <person name="Ramos Filho E."/>
            <person name="Long P."/>
            <person name="Padilla G."/>
            <person name="Taciro M.K."/>
            <person name="Gomez J.G."/>
            <person name="Silva L.F."/>
        </authorList>
    </citation>
    <scope>NUCLEOTIDE SEQUENCE</scope>
    <source>
        <strain evidence="2">LMG 19450</strain>
    </source>
</reference>
<dbReference type="RefSeq" id="WP_052148263.1">
    <property type="nucleotide sequence ID" value="NZ_CADFGF010000004.1"/>
</dbReference>
<evidence type="ECO:0000313" key="2">
    <source>
        <dbReference type="EMBL" id="NLP59661.1"/>
    </source>
</evidence>
<evidence type="ECO:0000256" key="1">
    <source>
        <dbReference type="SAM" id="MobiDB-lite"/>
    </source>
</evidence>
<protein>
    <submittedName>
        <fullName evidence="2">Helix-turn-helix transcriptional regulator</fullName>
    </submittedName>
</protein>
<accession>A0A8T6Z469</accession>
<dbReference type="Pfam" id="PF12840">
    <property type="entry name" value="HTH_20"/>
    <property type="match status" value="1"/>
</dbReference>
<dbReference type="InterPro" id="IPR036388">
    <property type="entry name" value="WH-like_DNA-bd_sf"/>
</dbReference>
<dbReference type="InterPro" id="IPR036390">
    <property type="entry name" value="WH_DNA-bd_sf"/>
</dbReference>
<dbReference type="AlphaFoldDB" id="A0A8T6Z469"/>
<dbReference type="SUPFAM" id="SSF46785">
    <property type="entry name" value="Winged helix' DNA-binding domain"/>
    <property type="match status" value="1"/>
</dbReference>
<evidence type="ECO:0000313" key="3">
    <source>
        <dbReference type="Proteomes" id="UP000030460"/>
    </source>
</evidence>
<dbReference type="OrthoDB" id="8777588at2"/>